<name>A0A914YHQ9_9BILA</name>
<evidence type="ECO:0000256" key="1">
    <source>
        <dbReference type="SAM" id="Coils"/>
    </source>
</evidence>
<evidence type="ECO:0000313" key="2">
    <source>
        <dbReference type="Proteomes" id="UP000887577"/>
    </source>
</evidence>
<sequence>MFRMAIKMKAELEDAKLKNAELIEYNQKLQDINLHQSNTIREEMVKNVEKEAEIVRLNGNITILQARIADCISTNNQLKKDADIERERINEMVKENVQLKAVMEDDKQKNFIVKDLEYRYNQWKGDGIKLSFEHLAFQVGVKESFFCTEFVFIYS</sequence>
<dbReference type="AlphaFoldDB" id="A0A914YHQ9"/>
<dbReference type="Proteomes" id="UP000887577">
    <property type="component" value="Unplaced"/>
</dbReference>
<evidence type="ECO:0000313" key="3">
    <source>
        <dbReference type="WBParaSite" id="PSU_v2.g18327.t1"/>
    </source>
</evidence>
<accession>A0A914YHQ9</accession>
<organism evidence="2 3">
    <name type="scientific">Panagrolaimus superbus</name>
    <dbReference type="NCBI Taxonomy" id="310955"/>
    <lineage>
        <taxon>Eukaryota</taxon>
        <taxon>Metazoa</taxon>
        <taxon>Ecdysozoa</taxon>
        <taxon>Nematoda</taxon>
        <taxon>Chromadorea</taxon>
        <taxon>Rhabditida</taxon>
        <taxon>Tylenchina</taxon>
        <taxon>Panagrolaimomorpha</taxon>
        <taxon>Panagrolaimoidea</taxon>
        <taxon>Panagrolaimidae</taxon>
        <taxon>Panagrolaimus</taxon>
    </lineage>
</organism>
<protein>
    <submittedName>
        <fullName evidence="3">Uncharacterized protein</fullName>
    </submittedName>
</protein>
<keyword evidence="1" id="KW-0175">Coiled coil</keyword>
<keyword evidence="2" id="KW-1185">Reference proteome</keyword>
<proteinExistence type="predicted"/>
<feature type="coiled-coil region" evidence="1">
    <location>
        <begin position="75"/>
        <end position="109"/>
    </location>
</feature>
<dbReference type="WBParaSite" id="PSU_v2.g18327.t1">
    <property type="protein sequence ID" value="PSU_v2.g18327.t1"/>
    <property type="gene ID" value="PSU_v2.g18327"/>
</dbReference>
<reference evidence="3" key="1">
    <citation type="submission" date="2022-11" db="UniProtKB">
        <authorList>
            <consortium name="WormBaseParasite"/>
        </authorList>
    </citation>
    <scope>IDENTIFICATION</scope>
</reference>